<evidence type="ECO:0000313" key="3">
    <source>
        <dbReference type="Proteomes" id="UP000812440"/>
    </source>
</evidence>
<sequence>MRPLFQCQQSRIGVGKEVKRYSISRHVGSPYAQTAVKISTFNTDKHMRLCIHAHTANLCKPICSVCVNVCACVFVIPTYIYIYFNASM</sequence>
<organism evidence="2 3">
    <name type="scientific">Hymenochirus boettgeri</name>
    <name type="common">Congo dwarf clawed frog</name>
    <dbReference type="NCBI Taxonomy" id="247094"/>
    <lineage>
        <taxon>Eukaryota</taxon>
        <taxon>Metazoa</taxon>
        <taxon>Chordata</taxon>
        <taxon>Craniata</taxon>
        <taxon>Vertebrata</taxon>
        <taxon>Euteleostomi</taxon>
        <taxon>Amphibia</taxon>
        <taxon>Batrachia</taxon>
        <taxon>Anura</taxon>
        <taxon>Pipoidea</taxon>
        <taxon>Pipidae</taxon>
        <taxon>Pipinae</taxon>
        <taxon>Hymenochirus</taxon>
    </lineage>
</organism>
<comment type="caution">
    <text evidence="2">The sequence shown here is derived from an EMBL/GenBank/DDBJ whole genome shotgun (WGS) entry which is preliminary data.</text>
</comment>
<keyword evidence="3" id="KW-1185">Reference proteome</keyword>
<name>A0A8T2JD43_9PIPI</name>
<keyword evidence="1" id="KW-0472">Membrane</keyword>
<protein>
    <submittedName>
        <fullName evidence="2">Uncharacterized protein</fullName>
    </submittedName>
</protein>
<keyword evidence="1" id="KW-0812">Transmembrane</keyword>
<dbReference type="AlphaFoldDB" id="A0A8T2JD43"/>
<evidence type="ECO:0000256" key="1">
    <source>
        <dbReference type="SAM" id="Phobius"/>
    </source>
</evidence>
<keyword evidence="1" id="KW-1133">Transmembrane helix</keyword>
<reference evidence="2" key="1">
    <citation type="thesis" date="2020" institute="ProQuest LLC" country="789 East Eisenhower Parkway, Ann Arbor, MI, USA">
        <title>Comparative Genomics and Chromosome Evolution.</title>
        <authorList>
            <person name="Mudd A.B."/>
        </authorList>
    </citation>
    <scope>NUCLEOTIDE SEQUENCE</scope>
    <source>
        <strain evidence="2">Female2</strain>
        <tissue evidence="2">Blood</tissue>
    </source>
</reference>
<gene>
    <name evidence="2" type="ORF">GDO86_007015</name>
</gene>
<proteinExistence type="predicted"/>
<dbReference type="EMBL" id="JAACNH010000006">
    <property type="protein sequence ID" value="KAG8441487.1"/>
    <property type="molecule type" value="Genomic_DNA"/>
</dbReference>
<dbReference type="Proteomes" id="UP000812440">
    <property type="component" value="Chromosome 3"/>
</dbReference>
<evidence type="ECO:0000313" key="2">
    <source>
        <dbReference type="EMBL" id="KAG8441487.1"/>
    </source>
</evidence>
<accession>A0A8T2JD43</accession>
<feature type="transmembrane region" description="Helical" evidence="1">
    <location>
        <begin position="62"/>
        <end position="84"/>
    </location>
</feature>